<evidence type="ECO:0000313" key="1">
    <source>
        <dbReference type="EMBL" id="QDT25754.1"/>
    </source>
</evidence>
<accession>A0A517Q295</accession>
<sequence>MRLKVYLELRPFHFVCGMSDRIHWQSVLRFLFTAGAFCVLSLTSLSSAHATCGDYLSHAGTPAEMQTDLQAHPIQMPAQKPCSGPECQNHVPDPVPEAPVSVMSVPKPACAFSKVQLETGTPLESAVPGQILHDSAACRSRIERPPRPAAV</sequence>
<reference evidence="1 2" key="1">
    <citation type="submission" date="2019-03" db="EMBL/GenBank/DDBJ databases">
        <title>Deep-cultivation of Planctomycetes and their phenomic and genomic characterization uncovers novel biology.</title>
        <authorList>
            <person name="Wiegand S."/>
            <person name="Jogler M."/>
            <person name="Boedeker C."/>
            <person name="Pinto D."/>
            <person name="Vollmers J."/>
            <person name="Rivas-Marin E."/>
            <person name="Kohn T."/>
            <person name="Peeters S.H."/>
            <person name="Heuer A."/>
            <person name="Rast P."/>
            <person name="Oberbeckmann S."/>
            <person name="Bunk B."/>
            <person name="Jeske O."/>
            <person name="Meyerdierks A."/>
            <person name="Storesund J.E."/>
            <person name="Kallscheuer N."/>
            <person name="Luecker S."/>
            <person name="Lage O.M."/>
            <person name="Pohl T."/>
            <person name="Merkel B.J."/>
            <person name="Hornburger P."/>
            <person name="Mueller R.-W."/>
            <person name="Bruemmer F."/>
            <person name="Labrenz M."/>
            <person name="Spormann A.M."/>
            <person name="Op den Camp H."/>
            <person name="Overmann J."/>
            <person name="Amann R."/>
            <person name="Jetten M.S.M."/>
            <person name="Mascher T."/>
            <person name="Medema M.H."/>
            <person name="Devos D.P."/>
            <person name="Kaster A.-K."/>
            <person name="Ovreas L."/>
            <person name="Rohde M."/>
            <person name="Galperin M.Y."/>
            <person name="Jogler C."/>
        </authorList>
    </citation>
    <scope>NUCLEOTIDE SEQUENCE [LARGE SCALE GENOMIC DNA]</scope>
    <source>
        <strain evidence="1 2">Enr10</strain>
    </source>
</reference>
<organism evidence="1 2">
    <name type="scientific">Gimesia panareensis</name>
    <dbReference type="NCBI Taxonomy" id="2527978"/>
    <lineage>
        <taxon>Bacteria</taxon>
        <taxon>Pseudomonadati</taxon>
        <taxon>Planctomycetota</taxon>
        <taxon>Planctomycetia</taxon>
        <taxon>Planctomycetales</taxon>
        <taxon>Planctomycetaceae</taxon>
        <taxon>Gimesia</taxon>
    </lineage>
</organism>
<name>A0A517Q295_9PLAN</name>
<keyword evidence="2" id="KW-1185">Reference proteome</keyword>
<protein>
    <submittedName>
        <fullName evidence="1">Uncharacterized protein</fullName>
    </submittedName>
</protein>
<dbReference type="EMBL" id="CP037421">
    <property type="protein sequence ID" value="QDT25754.1"/>
    <property type="molecule type" value="Genomic_DNA"/>
</dbReference>
<dbReference type="Proteomes" id="UP000315647">
    <property type="component" value="Chromosome"/>
</dbReference>
<evidence type="ECO:0000313" key="2">
    <source>
        <dbReference type="Proteomes" id="UP000315647"/>
    </source>
</evidence>
<dbReference type="AlphaFoldDB" id="A0A517Q295"/>
<proteinExistence type="predicted"/>
<gene>
    <name evidence="1" type="ORF">Enr10x_10510</name>
</gene>